<protein>
    <submittedName>
        <fullName evidence="4">DUF2325 domain-containing protein</fullName>
    </submittedName>
</protein>
<feature type="coiled-coil region" evidence="2">
    <location>
        <begin position="157"/>
        <end position="184"/>
    </location>
</feature>
<keyword evidence="5" id="KW-1185">Reference proteome</keyword>
<dbReference type="AlphaFoldDB" id="A0A2N3PYK5"/>
<accession>A0A2N3PYK5</accession>
<gene>
    <name evidence="4" type="ORF">CWS72_05270</name>
</gene>
<dbReference type="RefSeq" id="WP_101249534.1">
    <property type="nucleotide sequence ID" value="NZ_PIUM01000004.1"/>
</dbReference>
<evidence type="ECO:0000256" key="1">
    <source>
        <dbReference type="ARBA" id="ARBA00007189"/>
    </source>
</evidence>
<sequence length="414" mass="46059">MCDTLTAAKPDPAPPLSPRRKRLRIDEIDSQWHCAIIGTCLPLAELKSLAVKMGITLASGPSGYNLHASMVQMASHHRAVAKALTKRLDRRHLVAVNRFSKVGTDAELAGLWSEALERGDVAGAGWAVMSHPAASEDTRRLIFRDIHMLSHQMGATARAELHRLDRLEREKIELEERIERLQANFLLEIGRRDAENQDLRRLLASAETEARKFAHAAEAAAETRDLQTAVEELRSQLAEEAARHRETERKRRTATETLDQTNQRLDRLTEENAHLADEVRLYESRLAESLAPQDGVGRCGWDCAKLDLCGRCILFVGGRHQQMTHVRRLVEDCNGVFSHHDGGVEESMSRLHGLFGQADAVLFPVDCVSHSAQNAVKQLCRQWQKPFVPVRRSGLAAYLAALETVVVDGPAEGG</sequence>
<dbReference type="InterPro" id="IPR016772">
    <property type="entry name" value="UCP020408"/>
</dbReference>
<evidence type="ECO:0000256" key="3">
    <source>
        <dbReference type="SAM" id="MobiDB-lite"/>
    </source>
</evidence>
<comment type="caution">
    <text evidence="4">The sequence shown here is derived from an EMBL/GenBank/DDBJ whole genome shotgun (WGS) entry which is preliminary data.</text>
</comment>
<feature type="compositionally biased region" description="Basic and acidic residues" evidence="3">
    <location>
        <begin position="240"/>
        <end position="249"/>
    </location>
</feature>
<name>A0A2N3PYK5_9PROT</name>
<evidence type="ECO:0000313" key="5">
    <source>
        <dbReference type="Proteomes" id="UP000233293"/>
    </source>
</evidence>
<dbReference type="EMBL" id="PIUM01000004">
    <property type="protein sequence ID" value="PKU25479.1"/>
    <property type="molecule type" value="Genomic_DNA"/>
</dbReference>
<dbReference type="Proteomes" id="UP000233293">
    <property type="component" value="Unassembled WGS sequence"/>
</dbReference>
<evidence type="ECO:0000256" key="2">
    <source>
        <dbReference type="SAM" id="Coils"/>
    </source>
</evidence>
<dbReference type="Pfam" id="PF10087">
    <property type="entry name" value="DUF2325"/>
    <property type="match status" value="1"/>
</dbReference>
<comment type="similarity">
    <text evidence="1">Belongs to the UPF0751 family.</text>
</comment>
<organism evidence="4 5">
    <name type="scientific">Telmatospirillum siberiense</name>
    <dbReference type="NCBI Taxonomy" id="382514"/>
    <lineage>
        <taxon>Bacteria</taxon>
        <taxon>Pseudomonadati</taxon>
        <taxon>Pseudomonadota</taxon>
        <taxon>Alphaproteobacteria</taxon>
        <taxon>Rhodospirillales</taxon>
        <taxon>Rhodospirillaceae</taxon>
        <taxon>Telmatospirillum</taxon>
    </lineage>
</organism>
<proteinExistence type="inferred from homology"/>
<reference evidence="5" key="1">
    <citation type="submission" date="2017-12" db="EMBL/GenBank/DDBJ databases">
        <title>Draft genome sequence of Telmatospirillum siberiense 26-4b1T, an acidotolerant peatland alphaproteobacterium potentially involved in sulfur cycling.</title>
        <authorList>
            <person name="Hausmann B."/>
            <person name="Pjevac P."/>
            <person name="Schreck K."/>
            <person name="Herbold C.W."/>
            <person name="Daims H."/>
            <person name="Wagner M."/>
            <person name="Pester M."/>
            <person name="Loy A."/>
        </authorList>
    </citation>
    <scope>NUCLEOTIDE SEQUENCE [LARGE SCALE GENOMIC DNA]</scope>
    <source>
        <strain evidence="5">26-4b1</strain>
    </source>
</reference>
<evidence type="ECO:0000313" key="4">
    <source>
        <dbReference type="EMBL" id="PKU25479.1"/>
    </source>
</evidence>
<keyword evidence="2" id="KW-0175">Coiled coil</keyword>
<dbReference type="OrthoDB" id="7829313at2"/>
<feature type="region of interest" description="Disordered" evidence="3">
    <location>
        <begin position="238"/>
        <end position="260"/>
    </location>
</feature>